<dbReference type="GO" id="GO:0006270">
    <property type="term" value="P:DNA replication initiation"/>
    <property type="evidence" value="ECO:0007669"/>
    <property type="project" value="InterPro"/>
</dbReference>
<dbReference type="InterPro" id="IPR054425">
    <property type="entry name" value="Cdc6_ORC1-like_ATPase_lid"/>
</dbReference>
<gene>
    <name evidence="9" type="ORF">J5N97_019979</name>
</gene>
<keyword evidence="3" id="KW-0132">Cell division</keyword>
<organism evidence="9 10">
    <name type="scientific">Dioscorea zingiberensis</name>
    <dbReference type="NCBI Taxonomy" id="325984"/>
    <lineage>
        <taxon>Eukaryota</taxon>
        <taxon>Viridiplantae</taxon>
        <taxon>Streptophyta</taxon>
        <taxon>Embryophyta</taxon>
        <taxon>Tracheophyta</taxon>
        <taxon>Spermatophyta</taxon>
        <taxon>Magnoliopsida</taxon>
        <taxon>Liliopsida</taxon>
        <taxon>Dioscoreales</taxon>
        <taxon>Dioscoreaceae</taxon>
        <taxon>Dioscorea</taxon>
    </lineage>
</organism>
<evidence type="ECO:0000256" key="2">
    <source>
        <dbReference type="ARBA" id="ARBA00006184"/>
    </source>
</evidence>
<dbReference type="SUPFAM" id="SSF46785">
    <property type="entry name" value="Winged helix' DNA-binding domain"/>
    <property type="match status" value="1"/>
</dbReference>
<dbReference type="InterPro" id="IPR015163">
    <property type="entry name" value="Cdc6_C"/>
</dbReference>
<reference evidence="9" key="1">
    <citation type="submission" date="2021-03" db="EMBL/GenBank/DDBJ databases">
        <authorList>
            <person name="Li Z."/>
            <person name="Yang C."/>
        </authorList>
    </citation>
    <scope>NUCLEOTIDE SEQUENCE</scope>
    <source>
        <strain evidence="9">Dzin_1.0</strain>
        <tissue evidence="9">Leaf</tissue>
    </source>
</reference>
<evidence type="ECO:0000259" key="8">
    <source>
        <dbReference type="SMART" id="SM01074"/>
    </source>
</evidence>
<evidence type="ECO:0000313" key="9">
    <source>
        <dbReference type="EMBL" id="KAJ0972020.1"/>
    </source>
</evidence>
<dbReference type="Pfam" id="PF13401">
    <property type="entry name" value="AAA_22"/>
    <property type="match status" value="1"/>
</dbReference>
<dbReference type="InterPro" id="IPR027417">
    <property type="entry name" value="P-loop_NTPase"/>
</dbReference>
<evidence type="ECO:0000313" key="10">
    <source>
        <dbReference type="Proteomes" id="UP001085076"/>
    </source>
</evidence>
<dbReference type="GO" id="GO:0033314">
    <property type="term" value="P:mitotic DNA replication checkpoint signaling"/>
    <property type="evidence" value="ECO:0007669"/>
    <property type="project" value="TreeGrafter"/>
</dbReference>
<dbReference type="PIRSF" id="PIRSF001767">
    <property type="entry name" value="Cdc6"/>
    <property type="match status" value="1"/>
</dbReference>
<dbReference type="Gene3D" id="3.40.50.300">
    <property type="entry name" value="P-loop containing nucleotide triphosphate hydrolases"/>
    <property type="match status" value="1"/>
</dbReference>
<evidence type="ECO:0000256" key="5">
    <source>
        <dbReference type="ARBA" id="ARBA00023242"/>
    </source>
</evidence>
<dbReference type="SUPFAM" id="SSF52540">
    <property type="entry name" value="P-loop containing nucleoside triphosphate hydrolases"/>
    <property type="match status" value="1"/>
</dbReference>
<dbReference type="InterPro" id="IPR036390">
    <property type="entry name" value="WH_DNA-bd_sf"/>
</dbReference>
<dbReference type="PANTHER" id="PTHR10763:SF26">
    <property type="entry name" value="CELL DIVISION CONTROL PROTEIN 6 HOMOLOG"/>
    <property type="match status" value="1"/>
</dbReference>
<keyword evidence="4" id="KW-0235">DNA replication</keyword>
<evidence type="ECO:0000256" key="6">
    <source>
        <dbReference type="ARBA" id="ARBA00023306"/>
    </source>
</evidence>
<dbReference type="Gene3D" id="1.10.8.60">
    <property type="match status" value="1"/>
</dbReference>
<dbReference type="InterPro" id="IPR016314">
    <property type="entry name" value="Cdc6/18"/>
</dbReference>
<dbReference type="Proteomes" id="UP001085076">
    <property type="component" value="Miscellaneous, Linkage group lg05"/>
</dbReference>
<evidence type="ECO:0000256" key="4">
    <source>
        <dbReference type="ARBA" id="ARBA00022705"/>
    </source>
</evidence>
<reference evidence="9" key="2">
    <citation type="journal article" date="2022" name="Hortic Res">
        <title>The genome of Dioscorea zingiberensis sheds light on the biosynthesis, origin and evolution of the medicinally important diosgenin saponins.</title>
        <authorList>
            <person name="Li Y."/>
            <person name="Tan C."/>
            <person name="Li Z."/>
            <person name="Guo J."/>
            <person name="Li S."/>
            <person name="Chen X."/>
            <person name="Wang C."/>
            <person name="Dai X."/>
            <person name="Yang H."/>
            <person name="Song W."/>
            <person name="Hou L."/>
            <person name="Xu J."/>
            <person name="Tong Z."/>
            <person name="Xu A."/>
            <person name="Yuan X."/>
            <person name="Wang W."/>
            <person name="Yang Q."/>
            <person name="Chen L."/>
            <person name="Sun Z."/>
            <person name="Wang K."/>
            <person name="Pan B."/>
            <person name="Chen J."/>
            <person name="Bao Y."/>
            <person name="Liu F."/>
            <person name="Qi X."/>
            <person name="Gang D.R."/>
            <person name="Wen J."/>
            <person name="Li J."/>
        </authorList>
    </citation>
    <scope>NUCLEOTIDE SEQUENCE</scope>
    <source>
        <strain evidence="9">Dzin_1.0</strain>
    </source>
</reference>
<comment type="caution">
    <text evidence="9">The sequence shown here is derived from an EMBL/GenBank/DDBJ whole genome shotgun (WGS) entry which is preliminary data.</text>
</comment>
<feature type="region of interest" description="Disordered" evidence="7">
    <location>
        <begin position="1"/>
        <end position="42"/>
    </location>
</feature>
<keyword evidence="5" id="KW-0539">Nucleus</keyword>
<evidence type="ECO:0000256" key="1">
    <source>
        <dbReference type="ARBA" id="ARBA00004123"/>
    </source>
</evidence>
<dbReference type="OrthoDB" id="1926878at2759"/>
<name>A0A9D5CFL9_9LILI</name>
<dbReference type="InterPro" id="IPR049945">
    <property type="entry name" value="AAA_22"/>
</dbReference>
<dbReference type="SMART" id="SM01074">
    <property type="entry name" value="Cdc6_C"/>
    <property type="match status" value="1"/>
</dbReference>
<dbReference type="InterPro" id="IPR050311">
    <property type="entry name" value="ORC1/CDC6"/>
</dbReference>
<dbReference type="GO" id="GO:0051301">
    <property type="term" value="P:cell division"/>
    <property type="evidence" value="ECO:0007669"/>
    <property type="project" value="UniProtKB-KW"/>
</dbReference>
<evidence type="ECO:0000256" key="3">
    <source>
        <dbReference type="ARBA" id="ARBA00022618"/>
    </source>
</evidence>
<comment type="similarity">
    <text evidence="2">Belongs to the CDC6/cdc18 family.</text>
</comment>
<sequence>MKRKFDTLSASPKLPGITMSPSRSLRERSPDPQKPIWNPRDPGQMHAVMEALHVSSIPDNVVCREDEQKRIADFCKSCIKEKKSGSMYVCGLPGTGKTLSINKVEELLVLWSKEVGFQTPETLSINCVSLPKASDLFSKMIEKFHPHLKNNACSPLQNLQKLYSQKGQPSPGNMMIIIVDEVNHLITKGQVVLLDLFMLLTLPYSRCILIGIANAINLLDRFLPILEPLNCKPTVVTFCAYSKDQILKIIQQRLGVLGYDIFEPIALEFCARKVAAASGDMRRALSVCRSAIEVFEAELRLATNKEDLNIVRFEHMEIALSRAFKTVTVHTIQSLPQHQQIILCSLVKFFRRDKKNATTLGELHRSYSETCKDMHIPPYGWFEFPDMCSALSDQGLLNIGRSKELRNKRVTLQIDSSDIRFALKEIRFFNKAVTD</sequence>
<evidence type="ECO:0000256" key="7">
    <source>
        <dbReference type="SAM" id="MobiDB-lite"/>
    </source>
</evidence>
<keyword evidence="6" id="KW-0131">Cell cycle</keyword>
<keyword evidence="10" id="KW-1185">Reference proteome</keyword>
<protein>
    <recommendedName>
        <fullName evidence="8">Cdc6 C-terminal domain-containing protein</fullName>
    </recommendedName>
</protein>
<dbReference type="AlphaFoldDB" id="A0A9D5CFL9"/>
<proteinExistence type="inferred from homology"/>
<dbReference type="CDD" id="cd08768">
    <property type="entry name" value="Cdc6_C"/>
    <property type="match status" value="1"/>
</dbReference>
<dbReference type="FunFam" id="3.40.50.300:FF:000547">
    <property type="entry name" value="Cell division control protein"/>
    <property type="match status" value="1"/>
</dbReference>
<dbReference type="InterPro" id="IPR036388">
    <property type="entry name" value="WH-like_DNA-bd_sf"/>
</dbReference>
<dbReference type="GO" id="GO:0016887">
    <property type="term" value="F:ATP hydrolysis activity"/>
    <property type="evidence" value="ECO:0007669"/>
    <property type="project" value="InterPro"/>
</dbReference>
<dbReference type="Gene3D" id="1.10.10.10">
    <property type="entry name" value="Winged helix-like DNA-binding domain superfamily/Winged helix DNA-binding domain"/>
    <property type="match status" value="1"/>
</dbReference>
<accession>A0A9D5CFL9</accession>
<dbReference type="GO" id="GO:0005634">
    <property type="term" value="C:nucleus"/>
    <property type="evidence" value="ECO:0007669"/>
    <property type="project" value="UniProtKB-SubCell"/>
</dbReference>
<dbReference type="Pfam" id="PF22606">
    <property type="entry name" value="Cdc6-ORC-like_ATPase_lid"/>
    <property type="match status" value="1"/>
</dbReference>
<feature type="domain" description="Cdc6 C-terminal" evidence="8">
    <location>
        <begin position="343"/>
        <end position="423"/>
    </location>
</feature>
<dbReference type="PANTHER" id="PTHR10763">
    <property type="entry name" value="CELL DIVISION CONTROL PROTEIN 6-RELATED"/>
    <property type="match status" value="1"/>
</dbReference>
<dbReference type="Pfam" id="PF09079">
    <property type="entry name" value="WHD_Cdc6"/>
    <property type="match status" value="1"/>
</dbReference>
<dbReference type="EMBL" id="JAGGNH010000005">
    <property type="protein sequence ID" value="KAJ0972020.1"/>
    <property type="molecule type" value="Genomic_DNA"/>
</dbReference>
<dbReference type="GO" id="GO:0003688">
    <property type="term" value="F:DNA replication origin binding"/>
    <property type="evidence" value="ECO:0007669"/>
    <property type="project" value="TreeGrafter"/>
</dbReference>
<comment type="subcellular location">
    <subcellularLocation>
        <location evidence="1">Nucleus</location>
    </subcellularLocation>
</comment>